<feature type="compositionally biased region" description="Basic residues" evidence="2">
    <location>
        <begin position="1635"/>
        <end position="1651"/>
    </location>
</feature>
<feature type="region of interest" description="Disordered" evidence="2">
    <location>
        <begin position="814"/>
        <end position="858"/>
    </location>
</feature>
<evidence type="ECO:0000256" key="2">
    <source>
        <dbReference type="SAM" id="MobiDB-lite"/>
    </source>
</evidence>
<dbReference type="EMBL" id="CAMXCT030000180">
    <property type="protein sequence ID" value="CAL4762389.1"/>
    <property type="molecule type" value="Genomic_DNA"/>
</dbReference>
<feature type="compositionally biased region" description="Basic and acidic residues" evidence="2">
    <location>
        <begin position="814"/>
        <end position="854"/>
    </location>
</feature>
<accession>A0A9P1BKK5</accession>
<feature type="region of interest" description="Disordered" evidence="2">
    <location>
        <begin position="984"/>
        <end position="1016"/>
    </location>
</feature>
<keyword evidence="6" id="KW-1185">Reference proteome</keyword>
<dbReference type="EMBL" id="CAMXCT020000180">
    <property type="protein sequence ID" value="CAL1128452.1"/>
    <property type="molecule type" value="Genomic_DNA"/>
</dbReference>
<protein>
    <submittedName>
        <fullName evidence="5">Lysine-specific histone demethylase 1B</fullName>
    </submittedName>
</protein>
<name>A0A9P1BKK5_9DINO</name>
<dbReference type="PANTHER" id="PTHR38019:SF1">
    <property type="entry name" value="N-ACETYLTRANSFERASE DOMAIN-CONTAINING PROTEIN"/>
    <property type="match status" value="1"/>
</dbReference>
<evidence type="ECO:0000313" key="5">
    <source>
        <dbReference type="EMBL" id="CAL4762389.1"/>
    </source>
</evidence>
<feature type="region of interest" description="Disordered" evidence="2">
    <location>
        <begin position="1110"/>
        <end position="1142"/>
    </location>
</feature>
<dbReference type="Proteomes" id="UP001152797">
    <property type="component" value="Unassembled WGS sequence"/>
</dbReference>
<dbReference type="EMBL" id="CAMXCT010000180">
    <property type="protein sequence ID" value="CAI3975077.1"/>
    <property type="molecule type" value="Genomic_DNA"/>
</dbReference>
<gene>
    <name evidence="4" type="ORF">C1SCF055_LOCUS3439</name>
</gene>
<dbReference type="InterPro" id="IPR001623">
    <property type="entry name" value="DnaJ_domain"/>
</dbReference>
<dbReference type="Gene3D" id="1.10.287.110">
    <property type="entry name" value="DnaJ domain"/>
    <property type="match status" value="1"/>
</dbReference>
<dbReference type="CDD" id="cd06257">
    <property type="entry name" value="DnaJ"/>
    <property type="match status" value="1"/>
</dbReference>
<feature type="region of interest" description="Disordered" evidence="2">
    <location>
        <begin position="1560"/>
        <end position="1686"/>
    </location>
</feature>
<evidence type="ECO:0000259" key="3">
    <source>
        <dbReference type="PROSITE" id="PS50076"/>
    </source>
</evidence>
<reference evidence="5 6" key="2">
    <citation type="submission" date="2024-05" db="EMBL/GenBank/DDBJ databases">
        <authorList>
            <person name="Chen Y."/>
            <person name="Shah S."/>
            <person name="Dougan E. K."/>
            <person name="Thang M."/>
            <person name="Chan C."/>
        </authorList>
    </citation>
    <scope>NUCLEOTIDE SEQUENCE [LARGE SCALE GENOMIC DNA]</scope>
</reference>
<dbReference type="Pfam" id="PF00226">
    <property type="entry name" value="DnaJ"/>
    <property type="match status" value="1"/>
</dbReference>
<dbReference type="SUPFAM" id="SSF46565">
    <property type="entry name" value="Chaperone J-domain"/>
    <property type="match status" value="1"/>
</dbReference>
<sequence length="1686" mass="191020">MVKEKTAMGERLTVELRHLAQEIAANEATLAKAAVLRRDQRKTFAEDEKSLKDNIDAVTQALSSFNGTSLLQSRSQVMSRLRRVVESNYAKLKSKTTRGDRMLLEDFLKERSDGFSGTGFLQGKAKVAGPAETVAGMLQAMADDFSTDLKEEQDEDAKLEKSYKALVAAKGKEVTAGKEQVTSKEQQKADAKQKVISGKEDISSATTSKAEAEEFLSTAQAKCAKAQEGFAGRSAARNEELTAVGQAVEVLSSEKAKTLGEKKSTSFLQLASTPSSAAAAAAAAALAATGRRLGKQELVSLSLRLKAGSFDKVKEAIEGMMRALNQEQKDEVEKNEACNKDFEDNTASTDEKTQQQEMSKGQIGEWKQEIAAVESEISKLKGEVKDLEEQKKAATETRAKENSEFVSMAADQRMTQKILVEAQTVLEKIYEGVSLVQARSTRQTVPGFAARVMEMLKQCRKNAMRLGEEALAADQDSREAFEKLSGEIEEELSSTTKDIGKKSIVKANLESDVAEAKRRMGLTEDELESLAETKSALHKSCDFVVKNFEATQAARGAEIQARAVLRAEVRGHSLCIMTSLANFDEANPRGMAADDGASISSPRSLQACKQEGVLPQELIFKPLEAFQEKNLSPRLVKLRFDFFEAKRRDLLAAARRARDALLADERREKESSQQQLALVSKESGLSKGAILALNSDTLKMERQKLLRAQENERNWLKSALQCELNQLKQLESANQFLSNEAANQEDAMREHSRKMKELNDKRAAEEERKQLEMEARQKLEKQLAKEEFHKQQLEMKNKQKLELQRQKEAYERQLREAERKREMEREKAEKREQEFKDLQARKDEMKAQDQRRTDLMAQKQEQFQDLLRERKEARDMRIYNSILANQELEQKRRDDFEKKQMDDMVREERLMAEAARRSEETAKKQFRTLMKRQMIKEEAMRRAEERRSAILDQQEETEYRLMEHEAKKERYLDFKRELDGLRSKNKEINVERQRRREEHERESIADSVKKKDEKIDQLNAERQRMWELRRAAQAEAYKAREAVKTEILRQRIASAFDSKKLESKSPGGKGGSNATGCQSDKLVAEVGKPDEERGTVEPCEELPAWRSLLPTLPQRPVAPPPPATAPQGEPPPPENDTDLPEKLPGIEVVGDELWFSHVPTRRSLRERVIAAHAAQKILVASPATEIKRICPGPGRILGAGAVLRLGGSLLGGYGEADINYAYRQLSRALHPDKNPDIPEAHDAFKRLTDASAELKEGLEEQRSVLRAICLVMGTVVTPEMTERPQEALFAEATRMLHAVLALTGEGEVPGPALSRSLVTFTSSTSWTNCRPQVLLSEWFDQNRLLDLFAGMSLRTAYDCAPKRYRAQFLCALNRLTMAEAKRNNDCVRGNWHSVMMQYPEMGLWRDLRDKIKLRVWTPDVELGGSKPRRGSMWDDEEGKRTSSWAAAWRERIRKVLPRGIDSFVGAADKEVRAMASALWKDLAEWVLKDEATGPRFLSLFRAEPPLAPDGTEAPQLDEWAFVPASDIFLVVGEGLVGISAEGLGVDAKPGHDRMTFEEAMAEKKEGEEEEKEKKKNQDRDKDGKDRGKDKEKDKDRSKSRDDRKKSSKDKDGKPSNDPDFNWEKVWRERVNTNKNRPRARSPSNPRRRSREPRRERDSRSRRRSRSRRARDRSRDRRRRLSPSRSR</sequence>
<feature type="region of interest" description="Disordered" evidence="2">
    <location>
        <begin position="327"/>
        <end position="363"/>
    </location>
</feature>
<comment type="caution">
    <text evidence="4">The sequence shown here is derived from an EMBL/GenBank/DDBJ whole genome shotgun (WGS) entry which is preliminary data.</text>
</comment>
<keyword evidence="1" id="KW-0175">Coiled coil</keyword>
<feature type="compositionally biased region" description="Pro residues" evidence="2">
    <location>
        <begin position="1116"/>
        <end position="1134"/>
    </location>
</feature>
<organism evidence="4">
    <name type="scientific">Cladocopium goreaui</name>
    <dbReference type="NCBI Taxonomy" id="2562237"/>
    <lineage>
        <taxon>Eukaryota</taxon>
        <taxon>Sar</taxon>
        <taxon>Alveolata</taxon>
        <taxon>Dinophyceae</taxon>
        <taxon>Suessiales</taxon>
        <taxon>Symbiodiniaceae</taxon>
        <taxon>Cladocopium</taxon>
    </lineage>
</organism>
<evidence type="ECO:0000313" key="4">
    <source>
        <dbReference type="EMBL" id="CAI3975077.1"/>
    </source>
</evidence>
<feature type="compositionally biased region" description="Basic and acidic residues" evidence="2">
    <location>
        <begin position="1560"/>
        <end position="1631"/>
    </location>
</feature>
<dbReference type="PANTHER" id="PTHR38019">
    <property type="entry name" value="KDA ANTIGEN P200, PUTATIVE-RELATED"/>
    <property type="match status" value="1"/>
</dbReference>
<proteinExistence type="predicted"/>
<dbReference type="InterPro" id="IPR036869">
    <property type="entry name" value="J_dom_sf"/>
</dbReference>
<feature type="compositionally biased region" description="Basic residues" evidence="2">
    <location>
        <begin position="1659"/>
        <end position="1686"/>
    </location>
</feature>
<reference evidence="4" key="1">
    <citation type="submission" date="2022-10" db="EMBL/GenBank/DDBJ databases">
        <authorList>
            <person name="Chen Y."/>
            <person name="Dougan E. K."/>
            <person name="Chan C."/>
            <person name="Rhodes N."/>
            <person name="Thang M."/>
        </authorList>
    </citation>
    <scope>NUCLEOTIDE SEQUENCE</scope>
</reference>
<feature type="domain" description="J" evidence="3">
    <location>
        <begin position="1192"/>
        <end position="1273"/>
    </location>
</feature>
<feature type="region of interest" description="Disordered" evidence="2">
    <location>
        <begin position="1059"/>
        <end position="1079"/>
    </location>
</feature>
<feature type="coiled-coil region" evidence="1">
    <location>
        <begin position="506"/>
        <end position="533"/>
    </location>
</feature>
<dbReference type="PROSITE" id="PS50076">
    <property type="entry name" value="DNAJ_2"/>
    <property type="match status" value="1"/>
</dbReference>
<feature type="compositionally biased region" description="Basic and acidic residues" evidence="2">
    <location>
        <begin position="327"/>
        <end position="354"/>
    </location>
</feature>
<evidence type="ECO:0000256" key="1">
    <source>
        <dbReference type="SAM" id="Coils"/>
    </source>
</evidence>
<evidence type="ECO:0000313" key="6">
    <source>
        <dbReference type="Proteomes" id="UP001152797"/>
    </source>
</evidence>
<dbReference type="OrthoDB" id="441068at2759"/>